<protein>
    <recommendedName>
        <fullName evidence="10">tRNA 5-methylaminomethyl-2-thiouridine biosynthesis bifunctional protein MnmC</fullName>
        <shortName evidence="10">tRNA mnm(5)s(2)U biosynthesis bifunctional protein</shortName>
    </recommendedName>
    <domain>
        <recommendedName>
            <fullName evidence="10">tRNA (mnm(5)s(2)U34)-methyltransferase</fullName>
            <ecNumber evidence="10">2.1.1.61</ecNumber>
        </recommendedName>
    </domain>
    <domain>
        <recommendedName>
            <fullName evidence="10">FAD-dependent cmnm(5)s(2)U34 oxidoreductase</fullName>
            <ecNumber evidence="10">1.5.-.-</ecNumber>
        </recommendedName>
    </domain>
</protein>
<comment type="subcellular location">
    <subcellularLocation>
        <location evidence="10">Cytoplasm</location>
    </subcellularLocation>
</comment>
<evidence type="ECO:0000256" key="8">
    <source>
        <dbReference type="ARBA" id="ARBA00023002"/>
    </source>
</evidence>
<feature type="region of interest" description="tRNA (mnm(5)s(2)U34)-methyltransferase" evidence="10">
    <location>
        <begin position="1"/>
        <end position="250"/>
    </location>
</feature>
<dbReference type="EMBL" id="JAAXYH010000009">
    <property type="protein sequence ID" value="NMH66055.1"/>
    <property type="molecule type" value="Genomic_DNA"/>
</dbReference>
<keyword evidence="3 10" id="KW-0285">Flavoprotein</keyword>
<comment type="caution">
    <text evidence="12">The sequence shown here is derived from an EMBL/GenBank/DDBJ whole genome shotgun (WGS) entry which is preliminary data.</text>
</comment>
<dbReference type="Pfam" id="PF01266">
    <property type="entry name" value="DAO"/>
    <property type="match status" value="1"/>
</dbReference>
<dbReference type="Proteomes" id="UP000737113">
    <property type="component" value="Unassembled WGS sequence"/>
</dbReference>
<dbReference type="InterPro" id="IPR017610">
    <property type="entry name" value="tRNA_S-uridine_synth_MnmC_C"/>
</dbReference>
<dbReference type="PANTHER" id="PTHR13847:SF283">
    <property type="entry name" value="TRNA 5-METHYLAMINOMETHYL-2-THIOURIDINE BIOSYNTHESIS BIFUNCTIONAL PROTEIN MNMC"/>
    <property type="match status" value="1"/>
</dbReference>
<sequence>MGIFWRRLLEQLPKAGKAQSKMPTRVLAQLGLGSGDELLGLWHAQRQLKTNARLQLAVFESEAIDATWLQRHWEDAGILATERTPAAAGQEPHPWSPLAEQFIRACPARIIGCQRLSFDDGRFIVDLHFGPLLASLSTLAVQDTGLIHEWFIHPQCLDSNRHEKLLWQMARVSRDDARLWHAAGPASSPATGLADLAGLARKTGFALVDIAQVSQALAPDAPEPTPMPASDPGQDTIALQERRALRHQTRTHQGFCPLPTAGPSHSPIAIIGGGLASAHLALSLAERGQPLTLFCQDAALAQGASGNKQGAIYPLLTPENGPLSRFFQQAFLFSRRRLQQLLDAGYPIAHDFCGVLQTGHDDRSQARLDKIIQGQDWPAEIATAVTATEANAIAKVSLDKAGFFYPLGGWVSPAQYTRAALAQAARLARVEQRLNTEIQRLEYKDAAWYLHSHRHTFGPFARVILAGGAQLTRLEQTKSLQISGFRGQVSHIPGRPKLSKLATVLCANGYLTPLDDNFHCMGASYVKDAPNLDYSPAEQLENLHKMQHSYGNKPWVEEMDIRGHAARVGVRMVTRDHFPMMGCAPDVEAILAAYGQQEHTNERRHDSQHQWQTRPAPIHTGLYVLGGLGSRGLSSGPLAAECLAAQLCGEIPPLDYPSLALLNPNRMWMRKLLKGKAL</sequence>
<keyword evidence="6 10" id="KW-0819">tRNA processing</keyword>
<organism evidence="12 13">
    <name type="scientific">Shewanella salipaludis</name>
    <dbReference type="NCBI Taxonomy" id="2723052"/>
    <lineage>
        <taxon>Bacteria</taxon>
        <taxon>Pseudomonadati</taxon>
        <taxon>Pseudomonadota</taxon>
        <taxon>Gammaproteobacteria</taxon>
        <taxon>Alteromonadales</taxon>
        <taxon>Shewanellaceae</taxon>
        <taxon>Shewanella</taxon>
    </lineage>
</organism>
<keyword evidence="7 10" id="KW-0274">FAD</keyword>
<keyword evidence="8 10" id="KW-0560">Oxidoreductase</keyword>
<dbReference type="EC" id="1.5.-.-" evidence="10"/>
<dbReference type="GO" id="GO:0004808">
    <property type="term" value="F:tRNA (5-methylaminomethyl-2-thiouridylate)(34)-methyltransferase activity"/>
    <property type="evidence" value="ECO:0007669"/>
    <property type="project" value="UniProtKB-EC"/>
</dbReference>
<gene>
    <name evidence="10 12" type="primary">mnmC</name>
    <name evidence="12" type="ORF">HC757_12885</name>
</gene>
<keyword evidence="4 10" id="KW-0808">Transferase</keyword>
<comment type="similarity">
    <text evidence="10">In the N-terminal section; belongs to the methyltransferase superfamily. tRNA (mnm(5)s(2)U34)-methyltransferase family.</text>
</comment>
<comment type="similarity">
    <text evidence="10">In the C-terminal section; belongs to the DAO family.</text>
</comment>
<evidence type="ECO:0000256" key="2">
    <source>
        <dbReference type="ARBA" id="ARBA00022603"/>
    </source>
</evidence>
<dbReference type="AlphaFoldDB" id="A0A972FTT5"/>
<keyword evidence="13" id="KW-1185">Reference proteome</keyword>
<dbReference type="GO" id="GO:0002098">
    <property type="term" value="P:tRNA wobble uridine modification"/>
    <property type="evidence" value="ECO:0007669"/>
    <property type="project" value="TreeGrafter"/>
</dbReference>
<evidence type="ECO:0000313" key="12">
    <source>
        <dbReference type="EMBL" id="NMH66055.1"/>
    </source>
</evidence>
<dbReference type="HAMAP" id="MF_01102">
    <property type="entry name" value="MnmC"/>
    <property type="match status" value="1"/>
</dbReference>
<evidence type="ECO:0000256" key="7">
    <source>
        <dbReference type="ARBA" id="ARBA00022827"/>
    </source>
</evidence>
<dbReference type="NCBIfam" id="TIGR03197">
    <property type="entry name" value="MnmC_Cterm"/>
    <property type="match status" value="1"/>
</dbReference>
<keyword evidence="1 10" id="KW-0963">Cytoplasm</keyword>
<evidence type="ECO:0000256" key="6">
    <source>
        <dbReference type="ARBA" id="ARBA00022694"/>
    </source>
</evidence>
<dbReference type="InterPro" id="IPR029063">
    <property type="entry name" value="SAM-dependent_MTases_sf"/>
</dbReference>
<comment type="cofactor">
    <cofactor evidence="10">
        <name>FAD</name>
        <dbReference type="ChEBI" id="CHEBI:57692"/>
    </cofactor>
</comment>
<dbReference type="GO" id="GO:0016645">
    <property type="term" value="F:oxidoreductase activity, acting on the CH-NH group of donors"/>
    <property type="evidence" value="ECO:0007669"/>
    <property type="project" value="InterPro"/>
</dbReference>
<proteinExistence type="inferred from homology"/>
<keyword evidence="2 10" id="KW-0489">Methyltransferase</keyword>
<dbReference type="GO" id="GO:0050660">
    <property type="term" value="F:flavin adenine dinucleotide binding"/>
    <property type="evidence" value="ECO:0007669"/>
    <property type="project" value="UniProtKB-UniRule"/>
</dbReference>
<dbReference type="PANTHER" id="PTHR13847">
    <property type="entry name" value="SARCOSINE DEHYDROGENASE-RELATED"/>
    <property type="match status" value="1"/>
</dbReference>
<dbReference type="InterPro" id="IPR006076">
    <property type="entry name" value="FAD-dep_OxRdtase"/>
</dbReference>
<comment type="catalytic activity">
    <reaction evidence="10">
        <text>5-aminomethyl-2-thiouridine(34) in tRNA + S-adenosyl-L-methionine = 5-methylaminomethyl-2-thiouridine(34) in tRNA + S-adenosyl-L-homocysteine + H(+)</text>
        <dbReference type="Rhea" id="RHEA:19569"/>
        <dbReference type="Rhea" id="RHEA-COMP:10195"/>
        <dbReference type="Rhea" id="RHEA-COMP:10197"/>
        <dbReference type="ChEBI" id="CHEBI:15378"/>
        <dbReference type="ChEBI" id="CHEBI:57856"/>
        <dbReference type="ChEBI" id="CHEBI:59789"/>
        <dbReference type="ChEBI" id="CHEBI:74454"/>
        <dbReference type="ChEBI" id="CHEBI:74455"/>
        <dbReference type="EC" id="2.1.1.61"/>
    </reaction>
</comment>
<comment type="function">
    <text evidence="10">Catalyzes the last two steps in the biosynthesis of 5-methylaminomethyl-2-thiouridine (mnm(5)s(2)U) at the wobble position (U34) in tRNA. Catalyzes the FAD-dependent demodification of cmnm(5)s(2)U34 to nm(5)s(2)U34, followed by the transfer of a methyl group from S-adenosyl-L-methionine to nm(5)s(2)U34, to form mnm(5)s(2)U34.</text>
</comment>
<dbReference type="EC" id="2.1.1.61" evidence="10"/>
<name>A0A972FTT5_9GAMM</name>
<dbReference type="GO" id="GO:0032259">
    <property type="term" value="P:methylation"/>
    <property type="evidence" value="ECO:0007669"/>
    <property type="project" value="UniProtKB-KW"/>
</dbReference>
<feature type="region of interest" description="FAD-dependent cmnm(5)s(2)U34 oxidoreductase" evidence="10">
    <location>
        <begin position="271"/>
        <end position="678"/>
    </location>
</feature>
<dbReference type="Gene3D" id="3.40.50.150">
    <property type="entry name" value="Vaccinia Virus protein VP39"/>
    <property type="match status" value="1"/>
</dbReference>
<reference evidence="12" key="1">
    <citation type="submission" date="2020-04" db="EMBL/GenBank/DDBJ databases">
        <title>Description of Shewanella salipaludis sp. nov., isolated from a salt marsh.</title>
        <authorList>
            <person name="Park S."/>
            <person name="Yoon J.-H."/>
        </authorList>
    </citation>
    <scope>NUCLEOTIDE SEQUENCE</scope>
    <source>
        <strain evidence="12">SHSM-M6</strain>
    </source>
</reference>
<evidence type="ECO:0000256" key="3">
    <source>
        <dbReference type="ARBA" id="ARBA00022630"/>
    </source>
</evidence>
<evidence type="ECO:0000259" key="11">
    <source>
        <dbReference type="Pfam" id="PF01266"/>
    </source>
</evidence>
<dbReference type="Gene3D" id="3.50.50.60">
    <property type="entry name" value="FAD/NAD(P)-binding domain"/>
    <property type="match status" value="1"/>
</dbReference>
<dbReference type="SUPFAM" id="SSF51905">
    <property type="entry name" value="FAD/NAD(P)-binding domain"/>
    <property type="match status" value="1"/>
</dbReference>
<dbReference type="Gene3D" id="3.30.9.10">
    <property type="entry name" value="D-Amino Acid Oxidase, subunit A, domain 2"/>
    <property type="match status" value="1"/>
</dbReference>
<keyword evidence="5 10" id="KW-0949">S-adenosyl-L-methionine</keyword>
<accession>A0A972FTT5</accession>
<dbReference type="InterPro" id="IPR023032">
    <property type="entry name" value="tRNA_MAMT_biosynth_bifunc_MnmC"/>
</dbReference>
<evidence type="ECO:0000256" key="9">
    <source>
        <dbReference type="ARBA" id="ARBA00023268"/>
    </source>
</evidence>
<evidence type="ECO:0000256" key="1">
    <source>
        <dbReference type="ARBA" id="ARBA00022490"/>
    </source>
</evidence>
<feature type="domain" description="FAD dependent oxidoreductase" evidence="11">
    <location>
        <begin position="268"/>
        <end position="645"/>
    </location>
</feature>
<dbReference type="GO" id="GO:0005737">
    <property type="term" value="C:cytoplasm"/>
    <property type="evidence" value="ECO:0007669"/>
    <property type="project" value="UniProtKB-SubCell"/>
</dbReference>
<evidence type="ECO:0000256" key="10">
    <source>
        <dbReference type="HAMAP-Rule" id="MF_01102"/>
    </source>
</evidence>
<evidence type="ECO:0000256" key="4">
    <source>
        <dbReference type="ARBA" id="ARBA00022679"/>
    </source>
</evidence>
<evidence type="ECO:0000313" key="13">
    <source>
        <dbReference type="Proteomes" id="UP000737113"/>
    </source>
</evidence>
<dbReference type="InterPro" id="IPR036188">
    <property type="entry name" value="FAD/NAD-bd_sf"/>
</dbReference>
<evidence type="ECO:0000256" key="5">
    <source>
        <dbReference type="ARBA" id="ARBA00022691"/>
    </source>
</evidence>
<keyword evidence="9 10" id="KW-0511">Multifunctional enzyme</keyword>